<gene>
    <name evidence="2" type="ORF">GCM10011491_20390</name>
</gene>
<sequence>MVDLRADEQPRRHQGEPGQQGVRGKLHGEKPVDASDEAARGARDCLPVRFALHGDEDDDGGDRRLPQCRQLQAFPNGGDHRDGEAAADRVDRQFPVARWVRWRCRAGCVPLRRPLGEHIIDKAGGGDPDEDFQRAVDGEINGGVRLVDRSEHHHDRRDAAQQEGIAMFRTLETIDGDGRHHRAGDRECKMLDDERRAQIAGHRTDERADGAVETALEGSRHMAAPDDERADSRPPGIIEMQP</sequence>
<proteinExistence type="predicted"/>
<feature type="region of interest" description="Disordered" evidence="1">
    <location>
        <begin position="216"/>
        <end position="242"/>
    </location>
</feature>
<dbReference type="AlphaFoldDB" id="A0A916SDD4"/>
<reference evidence="2" key="1">
    <citation type="journal article" date="2014" name="Int. J. Syst. Evol. Microbiol.">
        <title>Complete genome sequence of Corynebacterium casei LMG S-19264T (=DSM 44701T), isolated from a smear-ripened cheese.</title>
        <authorList>
            <consortium name="US DOE Joint Genome Institute (JGI-PGF)"/>
            <person name="Walter F."/>
            <person name="Albersmeier A."/>
            <person name="Kalinowski J."/>
            <person name="Ruckert C."/>
        </authorList>
    </citation>
    <scope>NUCLEOTIDE SEQUENCE</scope>
    <source>
        <strain evidence="2">CGMCC 1.15082</strain>
    </source>
</reference>
<accession>A0A916SDD4</accession>
<feature type="compositionally biased region" description="Basic and acidic residues" evidence="1">
    <location>
        <begin position="218"/>
        <end position="232"/>
    </location>
</feature>
<dbReference type="Proteomes" id="UP000646478">
    <property type="component" value="Unassembled WGS sequence"/>
</dbReference>
<name>A0A916SDD4_9HYPH</name>
<organism evidence="2 3">
    <name type="scientific">Brucella endophytica</name>
    <dbReference type="NCBI Taxonomy" id="1963359"/>
    <lineage>
        <taxon>Bacteria</taxon>
        <taxon>Pseudomonadati</taxon>
        <taxon>Pseudomonadota</taxon>
        <taxon>Alphaproteobacteria</taxon>
        <taxon>Hyphomicrobiales</taxon>
        <taxon>Brucellaceae</taxon>
        <taxon>Brucella/Ochrobactrum group</taxon>
        <taxon>Brucella</taxon>
    </lineage>
</organism>
<evidence type="ECO:0000313" key="2">
    <source>
        <dbReference type="EMBL" id="GGA92292.1"/>
    </source>
</evidence>
<keyword evidence="3" id="KW-1185">Reference proteome</keyword>
<protein>
    <submittedName>
        <fullName evidence="2">Uncharacterized protein</fullName>
    </submittedName>
</protein>
<evidence type="ECO:0000313" key="3">
    <source>
        <dbReference type="Proteomes" id="UP000646478"/>
    </source>
</evidence>
<dbReference type="EMBL" id="BMHH01000007">
    <property type="protein sequence ID" value="GGA92292.1"/>
    <property type="molecule type" value="Genomic_DNA"/>
</dbReference>
<comment type="caution">
    <text evidence="2">The sequence shown here is derived from an EMBL/GenBank/DDBJ whole genome shotgun (WGS) entry which is preliminary data.</text>
</comment>
<feature type="region of interest" description="Disordered" evidence="1">
    <location>
        <begin position="1"/>
        <end position="40"/>
    </location>
</feature>
<feature type="compositionally biased region" description="Basic and acidic residues" evidence="1">
    <location>
        <begin position="26"/>
        <end position="40"/>
    </location>
</feature>
<reference evidence="2" key="2">
    <citation type="submission" date="2020-09" db="EMBL/GenBank/DDBJ databases">
        <authorList>
            <person name="Sun Q."/>
            <person name="Zhou Y."/>
        </authorList>
    </citation>
    <scope>NUCLEOTIDE SEQUENCE</scope>
    <source>
        <strain evidence="2">CGMCC 1.15082</strain>
    </source>
</reference>
<evidence type="ECO:0000256" key="1">
    <source>
        <dbReference type="SAM" id="MobiDB-lite"/>
    </source>
</evidence>
<feature type="compositionally biased region" description="Basic and acidic residues" evidence="1">
    <location>
        <begin position="1"/>
        <end position="15"/>
    </location>
</feature>